<keyword evidence="15 18" id="KW-0456">Lyase</keyword>
<evidence type="ECO:0000256" key="1">
    <source>
        <dbReference type="ARBA" id="ARBA00000491"/>
    </source>
</evidence>
<keyword evidence="12" id="KW-0479">Metal-binding</keyword>
<evidence type="ECO:0000313" key="18">
    <source>
        <dbReference type="EMBL" id="PHN16357.1"/>
    </source>
</evidence>
<dbReference type="GO" id="GO:0046872">
    <property type="term" value="F:metal ion binding"/>
    <property type="evidence" value="ECO:0007669"/>
    <property type="project" value="UniProtKB-KW"/>
</dbReference>
<evidence type="ECO:0000256" key="7">
    <source>
        <dbReference type="ARBA" id="ARBA00011998"/>
    </source>
</evidence>
<evidence type="ECO:0000256" key="3">
    <source>
        <dbReference type="ARBA" id="ARBA00002695"/>
    </source>
</evidence>
<evidence type="ECO:0000256" key="12">
    <source>
        <dbReference type="ARBA" id="ARBA00022723"/>
    </source>
</evidence>
<evidence type="ECO:0000256" key="14">
    <source>
        <dbReference type="ARBA" id="ARBA00023014"/>
    </source>
</evidence>
<dbReference type="PRINTS" id="PR00415">
    <property type="entry name" value="ACONITASE"/>
</dbReference>
<comment type="subunit">
    <text evidence="6">Heterodimer of LeuC and LeuD.</text>
</comment>
<dbReference type="NCBIfam" id="TIGR00170">
    <property type="entry name" value="leuC"/>
    <property type="match status" value="1"/>
</dbReference>
<dbReference type="SUPFAM" id="SSF53732">
    <property type="entry name" value="Aconitase iron-sulfur domain"/>
    <property type="match status" value="1"/>
</dbReference>
<comment type="cofactor">
    <cofactor evidence="2">
        <name>[4Fe-4S] cluster</name>
        <dbReference type="ChEBI" id="CHEBI:49883"/>
    </cofactor>
</comment>
<dbReference type="PANTHER" id="PTHR43822:SF9">
    <property type="entry name" value="3-ISOPROPYLMALATE DEHYDRATASE"/>
    <property type="match status" value="1"/>
</dbReference>
<dbReference type="AlphaFoldDB" id="A0A2G0V7B9"/>
<dbReference type="GO" id="GO:0051539">
    <property type="term" value="F:4 iron, 4 sulfur cluster binding"/>
    <property type="evidence" value="ECO:0007669"/>
    <property type="project" value="UniProtKB-KW"/>
</dbReference>
<dbReference type="InterPro" id="IPR018136">
    <property type="entry name" value="Aconitase_4Fe-4S_BS"/>
</dbReference>
<keyword evidence="9" id="KW-0432">Leucine biosynthesis</keyword>
<dbReference type="RefSeq" id="WP_099336760.1">
    <property type="nucleotide sequence ID" value="NZ_MKGN01000001.1"/>
</dbReference>
<dbReference type="InterPro" id="IPR015931">
    <property type="entry name" value="Acnase/IPM_dHydase_lsu_aba_1/3"/>
</dbReference>
<dbReference type="Pfam" id="PF00330">
    <property type="entry name" value="Aconitase"/>
    <property type="match status" value="1"/>
</dbReference>
<dbReference type="UniPathway" id="UPA00048">
    <property type="reaction ID" value="UER00071"/>
</dbReference>
<proteinExistence type="inferred from homology"/>
<evidence type="ECO:0000256" key="6">
    <source>
        <dbReference type="ARBA" id="ARBA00011271"/>
    </source>
</evidence>
<comment type="caution">
    <text evidence="18">The sequence shown here is derived from an EMBL/GenBank/DDBJ whole genome shotgun (WGS) entry which is preliminary data.</text>
</comment>
<comment type="similarity">
    <text evidence="5">Belongs to the aconitase/IPM isomerase family.</text>
</comment>
<comment type="catalytic activity">
    <reaction evidence="1">
        <text>(2R,3S)-3-isopropylmalate = (2S)-2-isopropylmalate</text>
        <dbReference type="Rhea" id="RHEA:32287"/>
        <dbReference type="ChEBI" id="CHEBI:1178"/>
        <dbReference type="ChEBI" id="CHEBI:35121"/>
        <dbReference type="EC" id="4.2.1.33"/>
    </reaction>
</comment>
<evidence type="ECO:0000256" key="13">
    <source>
        <dbReference type="ARBA" id="ARBA00023004"/>
    </source>
</evidence>
<feature type="domain" description="Aconitase/3-isopropylmalate dehydratase large subunit alpha/beta/alpha" evidence="17">
    <location>
        <begin position="8"/>
        <end position="452"/>
    </location>
</feature>
<sequence>MFSTALYDKLWNAHIIKTQSSGVSLLYVDLHLIHEVTSPHAFEAVTQYVHNPKTTLAIPDHNITTNPERNKSTAFGSQIDLLRTNSKNHSICFLAGHDEKQGIVHVAGPELGITIPGSSIVCGDSHTSTHGSFTTLAQGIGSSEVGTTLTTQTLLQRKNRNMEVSIAGNLHDGCVAKDIALAIVNTIGTAGGSSYSIEFKGGSSQRMYVNFRTTLCNMSIEAGAKISMLAADNILLNYLANRTIYTHTLRDNTWKKLKTTLSTSFNKCVSIKVNSIAPQVTWGTSPEMVSSVDDRIPDPAVENNPDKRKTMESALNYMLLEPGTPINTISLDYVFIGSCTNSRIEDLRSAAYVVRKMNKPVAKGVRKAIVVPGSGSVKKQATSEGLDKIFKKAGFEWRAPGCSMCIAMNSDKLYPEERCASTSNRNFEGRQGKLSRTHLVNPMMAALAAISGKFQDVRRVL</sequence>
<organism evidence="18 19">
    <name type="scientific">Candidatus Tremblayella phenacoccinincola</name>
    <dbReference type="NCBI Taxonomy" id="1010676"/>
    <lineage>
        <taxon>Bacteria</taxon>
        <taxon>Pseudomonadati</taxon>
        <taxon>Pseudomonadota</taxon>
        <taxon>Betaproteobacteria</taxon>
        <taxon>Candidatus Tremblayella</taxon>
    </lineage>
</organism>
<dbReference type="PROSITE" id="PS00450">
    <property type="entry name" value="ACONITASE_1"/>
    <property type="match status" value="1"/>
</dbReference>
<evidence type="ECO:0000256" key="2">
    <source>
        <dbReference type="ARBA" id="ARBA00001966"/>
    </source>
</evidence>
<comment type="pathway">
    <text evidence="4">Amino-acid biosynthesis; L-leucine biosynthesis; L-leucine from 3-methyl-2-oxobutanoate: step 2/4.</text>
</comment>
<keyword evidence="10" id="KW-0004">4Fe-4S</keyword>
<dbReference type="Proteomes" id="UP000222818">
    <property type="component" value="Unassembled WGS sequence"/>
</dbReference>
<evidence type="ECO:0000256" key="16">
    <source>
        <dbReference type="ARBA" id="ARBA00023304"/>
    </source>
</evidence>
<dbReference type="NCBIfam" id="NF004016">
    <property type="entry name" value="PRK05478.1"/>
    <property type="match status" value="1"/>
</dbReference>
<evidence type="ECO:0000256" key="15">
    <source>
        <dbReference type="ARBA" id="ARBA00023239"/>
    </source>
</evidence>
<evidence type="ECO:0000256" key="10">
    <source>
        <dbReference type="ARBA" id="ARBA00022485"/>
    </source>
</evidence>
<dbReference type="InterPro" id="IPR004430">
    <property type="entry name" value="3-IsopropMal_deHydase_lsu"/>
</dbReference>
<accession>A0A2G0V7B9</accession>
<dbReference type="GO" id="GO:0003861">
    <property type="term" value="F:3-isopropylmalate dehydratase activity"/>
    <property type="evidence" value="ECO:0007669"/>
    <property type="project" value="UniProtKB-EC"/>
</dbReference>
<name>A0A2G0V7B9_9PROT</name>
<dbReference type="InterPro" id="IPR001030">
    <property type="entry name" value="Acoase/IPM_deHydtase_lsu_aba"/>
</dbReference>
<dbReference type="EC" id="4.2.1.33" evidence="7"/>
<keyword evidence="19" id="KW-1185">Reference proteome</keyword>
<reference evidence="18 19" key="1">
    <citation type="journal article" date="2017" name="ISME J.">
        <title>Tremblaya phenacola PPER: an evolutionary beta-gammaproteobacterium collage.</title>
        <authorList>
            <person name="Gil R."/>
            <person name="Vargas-Chavez C."/>
            <person name="Lopez-Madrigal S."/>
            <person name="Santos-Garcia D."/>
            <person name="Latorre A."/>
            <person name="Moya A."/>
        </authorList>
    </citation>
    <scope>NUCLEOTIDE SEQUENCE [LARGE SCALE GENOMIC DNA]</scope>
    <source>
        <strain evidence="18 19">PPER</strain>
    </source>
</reference>
<evidence type="ECO:0000256" key="8">
    <source>
        <dbReference type="ARBA" id="ARBA00014371"/>
    </source>
</evidence>
<keyword evidence="13" id="KW-0408">Iron</keyword>
<evidence type="ECO:0000256" key="11">
    <source>
        <dbReference type="ARBA" id="ARBA00022605"/>
    </source>
</evidence>
<dbReference type="FunFam" id="3.30.499.10:FF:000007">
    <property type="entry name" value="3-isopropylmalate dehydratase large subunit"/>
    <property type="match status" value="1"/>
</dbReference>
<dbReference type="Gene3D" id="3.30.499.10">
    <property type="entry name" value="Aconitase, domain 3"/>
    <property type="match status" value="2"/>
</dbReference>
<evidence type="ECO:0000256" key="5">
    <source>
        <dbReference type="ARBA" id="ARBA00007185"/>
    </source>
</evidence>
<gene>
    <name evidence="18" type="primary">leuC</name>
    <name evidence="18" type="ORF">TPPER_00002</name>
</gene>
<keyword evidence="16" id="KW-0100">Branched-chain amino acid biosynthesis</keyword>
<comment type="function">
    <text evidence="3">Catalyzes the isomerization between 2-isopropylmalate and 3-isopropylmalate, via the formation of 2-isopropylmaleate.</text>
</comment>
<dbReference type="NCBIfam" id="NF009116">
    <property type="entry name" value="PRK12466.1"/>
    <property type="match status" value="1"/>
</dbReference>
<dbReference type="InterPro" id="IPR036008">
    <property type="entry name" value="Aconitase_4Fe-4S_dom"/>
</dbReference>
<dbReference type="EMBL" id="MKGN01000001">
    <property type="protein sequence ID" value="PHN16357.1"/>
    <property type="molecule type" value="Genomic_DNA"/>
</dbReference>
<keyword evidence="11" id="KW-0028">Amino-acid biosynthesis</keyword>
<dbReference type="InterPro" id="IPR050067">
    <property type="entry name" value="IPM_dehydratase_rel_enz"/>
</dbReference>
<dbReference type="PROSITE" id="PS01244">
    <property type="entry name" value="ACONITASE_2"/>
    <property type="match status" value="1"/>
</dbReference>
<evidence type="ECO:0000256" key="4">
    <source>
        <dbReference type="ARBA" id="ARBA00004729"/>
    </source>
</evidence>
<dbReference type="OrthoDB" id="9802769at2"/>
<protein>
    <recommendedName>
        <fullName evidence="8">3-isopropylmalate dehydratase</fullName>
        <ecNumber evidence="7">4.2.1.33</ecNumber>
    </recommendedName>
</protein>
<dbReference type="PANTHER" id="PTHR43822">
    <property type="entry name" value="HOMOACONITASE, MITOCHONDRIAL-RELATED"/>
    <property type="match status" value="1"/>
</dbReference>
<evidence type="ECO:0000313" key="19">
    <source>
        <dbReference type="Proteomes" id="UP000222818"/>
    </source>
</evidence>
<evidence type="ECO:0000256" key="9">
    <source>
        <dbReference type="ARBA" id="ARBA00022430"/>
    </source>
</evidence>
<dbReference type="GO" id="GO:0009098">
    <property type="term" value="P:L-leucine biosynthetic process"/>
    <property type="evidence" value="ECO:0007669"/>
    <property type="project" value="UniProtKB-UniPathway"/>
</dbReference>
<evidence type="ECO:0000259" key="17">
    <source>
        <dbReference type="Pfam" id="PF00330"/>
    </source>
</evidence>
<keyword evidence="14" id="KW-0411">Iron-sulfur</keyword>